<dbReference type="EMBL" id="BKCP01006515">
    <property type="protein sequence ID" value="GER43057.1"/>
    <property type="molecule type" value="Genomic_DNA"/>
</dbReference>
<name>A0A5A7QF71_STRAF</name>
<dbReference type="AlphaFoldDB" id="A0A5A7QF71"/>
<dbReference type="Proteomes" id="UP000325081">
    <property type="component" value="Unassembled WGS sequence"/>
</dbReference>
<organism evidence="1 2">
    <name type="scientific">Striga asiatica</name>
    <name type="common">Asiatic witchweed</name>
    <name type="synonym">Buchnera asiatica</name>
    <dbReference type="NCBI Taxonomy" id="4170"/>
    <lineage>
        <taxon>Eukaryota</taxon>
        <taxon>Viridiplantae</taxon>
        <taxon>Streptophyta</taxon>
        <taxon>Embryophyta</taxon>
        <taxon>Tracheophyta</taxon>
        <taxon>Spermatophyta</taxon>
        <taxon>Magnoliopsida</taxon>
        <taxon>eudicotyledons</taxon>
        <taxon>Gunneridae</taxon>
        <taxon>Pentapetalae</taxon>
        <taxon>asterids</taxon>
        <taxon>lamiids</taxon>
        <taxon>Lamiales</taxon>
        <taxon>Orobanchaceae</taxon>
        <taxon>Buchnereae</taxon>
        <taxon>Striga</taxon>
    </lineage>
</organism>
<evidence type="ECO:0000313" key="1">
    <source>
        <dbReference type="EMBL" id="GER43057.1"/>
    </source>
</evidence>
<accession>A0A5A7QF71</accession>
<evidence type="ECO:0000313" key="2">
    <source>
        <dbReference type="Proteomes" id="UP000325081"/>
    </source>
</evidence>
<protein>
    <submittedName>
        <fullName evidence="1">Serine/threonine phosphatase 7</fullName>
    </submittedName>
</protein>
<sequence>MIQEQRPGPIPLAIGPLPPLFLLLIRYSSGPCLGLPHLPQINPNRPVSKRVRLGQPAVLLVGRPQAAHEGVQAAPRLPERAAARARRVGLPEKRAPVHVDLGLPELVEVAHEVEHVGVG</sequence>
<comment type="caution">
    <text evidence="1">The sequence shown here is derived from an EMBL/GenBank/DDBJ whole genome shotgun (WGS) entry which is preliminary data.</text>
</comment>
<gene>
    <name evidence="1" type="ORF">STAS_19886</name>
</gene>
<reference evidence="2" key="1">
    <citation type="journal article" date="2019" name="Curr. Biol.">
        <title>Genome Sequence of Striga asiatica Provides Insight into the Evolution of Plant Parasitism.</title>
        <authorList>
            <person name="Yoshida S."/>
            <person name="Kim S."/>
            <person name="Wafula E.K."/>
            <person name="Tanskanen J."/>
            <person name="Kim Y.M."/>
            <person name="Honaas L."/>
            <person name="Yang Z."/>
            <person name="Spallek T."/>
            <person name="Conn C.E."/>
            <person name="Ichihashi Y."/>
            <person name="Cheong K."/>
            <person name="Cui S."/>
            <person name="Der J.P."/>
            <person name="Gundlach H."/>
            <person name="Jiao Y."/>
            <person name="Hori C."/>
            <person name="Ishida J.K."/>
            <person name="Kasahara H."/>
            <person name="Kiba T."/>
            <person name="Kim M.S."/>
            <person name="Koo N."/>
            <person name="Laohavisit A."/>
            <person name="Lee Y.H."/>
            <person name="Lumba S."/>
            <person name="McCourt P."/>
            <person name="Mortimer J.C."/>
            <person name="Mutuku J.M."/>
            <person name="Nomura T."/>
            <person name="Sasaki-Sekimoto Y."/>
            <person name="Seto Y."/>
            <person name="Wang Y."/>
            <person name="Wakatake T."/>
            <person name="Sakakibara H."/>
            <person name="Demura T."/>
            <person name="Yamaguchi S."/>
            <person name="Yoneyama K."/>
            <person name="Manabe R.I."/>
            <person name="Nelson D.C."/>
            <person name="Schulman A.H."/>
            <person name="Timko M.P."/>
            <person name="dePamphilis C.W."/>
            <person name="Choi D."/>
            <person name="Shirasu K."/>
        </authorList>
    </citation>
    <scope>NUCLEOTIDE SEQUENCE [LARGE SCALE GENOMIC DNA]</scope>
    <source>
        <strain evidence="2">cv. UVA1</strain>
    </source>
</reference>
<proteinExistence type="predicted"/>
<keyword evidence="2" id="KW-1185">Reference proteome</keyword>
<dbReference type="OrthoDB" id="10644651at2759"/>